<name>A0A8S0UDW1_OLEEU</name>
<sequence>MHSLEKKWICREHGRGESEEKEMSDREKLDLQSPFVTFAVGDVVGIDFTLLSCRELSAVPDVSNVGQHILLRRQLLSLTGLQVSKREGRDDDGEMFYRRCQREKGETVMVKCSAVGG</sequence>
<comment type="caution">
    <text evidence="1">The sequence shown here is derived from an EMBL/GenBank/DDBJ whole genome shotgun (WGS) entry which is preliminary data.</text>
</comment>
<dbReference type="Gramene" id="OE9A070627T1">
    <property type="protein sequence ID" value="OE9A070627C1"/>
    <property type="gene ID" value="OE9A070627"/>
</dbReference>
<dbReference type="AlphaFoldDB" id="A0A8S0UDW1"/>
<gene>
    <name evidence="1" type="ORF">OLEA9_A070627</name>
</gene>
<accession>A0A8S0UDW1</accession>
<dbReference type="EMBL" id="CACTIH010007505">
    <property type="protein sequence ID" value="CAA3014765.1"/>
    <property type="molecule type" value="Genomic_DNA"/>
</dbReference>
<keyword evidence="2" id="KW-1185">Reference proteome</keyword>
<evidence type="ECO:0000313" key="1">
    <source>
        <dbReference type="EMBL" id="CAA3014765.1"/>
    </source>
</evidence>
<protein>
    <submittedName>
        <fullName evidence="1">Uncharacterized protein</fullName>
    </submittedName>
</protein>
<reference evidence="1 2" key="1">
    <citation type="submission" date="2019-12" db="EMBL/GenBank/DDBJ databases">
        <authorList>
            <person name="Alioto T."/>
            <person name="Alioto T."/>
            <person name="Gomez Garrido J."/>
        </authorList>
    </citation>
    <scope>NUCLEOTIDE SEQUENCE [LARGE SCALE GENOMIC DNA]</scope>
</reference>
<evidence type="ECO:0000313" key="2">
    <source>
        <dbReference type="Proteomes" id="UP000594638"/>
    </source>
</evidence>
<proteinExistence type="predicted"/>
<dbReference type="Proteomes" id="UP000594638">
    <property type="component" value="Unassembled WGS sequence"/>
</dbReference>
<organism evidence="1 2">
    <name type="scientific">Olea europaea subsp. europaea</name>
    <dbReference type="NCBI Taxonomy" id="158383"/>
    <lineage>
        <taxon>Eukaryota</taxon>
        <taxon>Viridiplantae</taxon>
        <taxon>Streptophyta</taxon>
        <taxon>Embryophyta</taxon>
        <taxon>Tracheophyta</taxon>
        <taxon>Spermatophyta</taxon>
        <taxon>Magnoliopsida</taxon>
        <taxon>eudicotyledons</taxon>
        <taxon>Gunneridae</taxon>
        <taxon>Pentapetalae</taxon>
        <taxon>asterids</taxon>
        <taxon>lamiids</taxon>
        <taxon>Lamiales</taxon>
        <taxon>Oleaceae</taxon>
        <taxon>Oleeae</taxon>
        <taxon>Olea</taxon>
    </lineage>
</organism>